<dbReference type="Proteomes" id="UP000255207">
    <property type="component" value="Unassembled WGS sequence"/>
</dbReference>
<dbReference type="EMBL" id="QQTP01000008">
    <property type="protein sequence ID" value="RDJ23639.1"/>
    <property type="molecule type" value="Genomic_DNA"/>
</dbReference>
<evidence type="ECO:0000313" key="4">
    <source>
        <dbReference type="Proteomes" id="UP000255207"/>
    </source>
</evidence>
<reference evidence="4" key="1">
    <citation type="submission" date="2018-07" db="EMBL/GenBank/DDBJ databases">
        <authorList>
            <person name="Safronova V.I."/>
            <person name="Chirak E.R."/>
            <person name="Sazanova A.L."/>
        </authorList>
    </citation>
    <scope>NUCLEOTIDE SEQUENCE [LARGE SCALE GENOMIC DNA]</scope>
    <source>
        <strain evidence="4">RCAM04685</strain>
    </source>
</reference>
<organism evidence="3 4">
    <name type="scientific">Bosea caraganae</name>
    <dbReference type="NCBI Taxonomy" id="2763117"/>
    <lineage>
        <taxon>Bacteria</taxon>
        <taxon>Pseudomonadati</taxon>
        <taxon>Pseudomonadota</taxon>
        <taxon>Alphaproteobacteria</taxon>
        <taxon>Hyphomicrobiales</taxon>
        <taxon>Boseaceae</taxon>
        <taxon>Bosea</taxon>
    </lineage>
</organism>
<dbReference type="AlphaFoldDB" id="A0A370L475"/>
<dbReference type="InterPro" id="IPR028250">
    <property type="entry name" value="DsbDN"/>
</dbReference>
<sequence>MKPFLLLPALALLALSAPALAQDAAVSPWSKSTHSSLRLIAGATAPSGKQRVGIEIAMAPGYKTYWRSPGDAGVPPVFDWSGSENVGGLDVRWPTPERFEDGNGYSVGYVGEVVVPVSVQPVDPQKPVTLVLKLDYAVCEKICIPAKGEARLWLEPGVTSVTSPLLESFEARVPAQVKLGPRKEKLSILDVKPEEQGLDAGVRVTLQVPPEGIVDDIFVEGPGMWSFGKPAIIPQPDGTLSAFVKINDRPKGASGPIPFIVTVRGKPAAIETRLELDIPVAKP</sequence>
<evidence type="ECO:0000259" key="2">
    <source>
        <dbReference type="Pfam" id="PF11412"/>
    </source>
</evidence>
<proteinExistence type="predicted"/>
<keyword evidence="1" id="KW-0732">Signal</keyword>
<feature type="chain" id="PRO_5030068358" description="Thiol:disulfide interchange protein DsbD N-terminal domain-containing protein" evidence="1">
    <location>
        <begin position="22"/>
        <end position="283"/>
    </location>
</feature>
<evidence type="ECO:0000256" key="1">
    <source>
        <dbReference type="SAM" id="SignalP"/>
    </source>
</evidence>
<feature type="domain" description="Thiol:disulfide interchange protein DsbD N-terminal" evidence="2">
    <location>
        <begin position="45"/>
        <end position="149"/>
    </location>
</feature>
<dbReference type="OrthoDB" id="9811036at2"/>
<accession>A0A370L475</accession>
<dbReference type="Pfam" id="PF11412">
    <property type="entry name" value="DsbD_N"/>
    <property type="match status" value="1"/>
</dbReference>
<protein>
    <recommendedName>
        <fullName evidence="2">Thiol:disulfide interchange protein DsbD N-terminal domain-containing protein</fullName>
    </recommendedName>
</protein>
<gene>
    <name evidence="3" type="ORF">DWE98_15960</name>
</gene>
<comment type="caution">
    <text evidence="3">The sequence shown here is derived from an EMBL/GenBank/DDBJ whole genome shotgun (WGS) entry which is preliminary data.</text>
</comment>
<evidence type="ECO:0000313" key="3">
    <source>
        <dbReference type="EMBL" id="RDJ23639.1"/>
    </source>
</evidence>
<dbReference type="RefSeq" id="WP_114830264.1">
    <property type="nucleotide sequence ID" value="NZ_QQTO01000023.1"/>
</dbReference>
<name>A0A370L475_9HYPH</name>
<feature type="signal peptide" evidence="1">
    <location>
        <begin position="1"/>
        <end position="21"/>
    </location>
</feature>
<keyword evidence="4" id="KW-1185">Reference proteome</keyword>